<keyword evidence="1" id="KW-0811">Translocation</keyword>
<keyword evidence="1" id="KW-1133">Transmembrane helix</keyword>
<dbReference type="GeneID" id="7829080"/>
<dbReference type="InterPro" id="IPR004274">
    <property type="entry name" value="FCP1_dom"/>
</dbReference>
<comment type="subcellular location">
    <subcellularLocation>
        <location evidence="1">Mitochondrion inner membrane</location>
        <topology evidence="1">Single-pass membrane protein</topology>
    </subcellularLocation>
</comment>
<feature type="compositionally biased region" description="Basic residues" evidence="2">
    <location>
        <begin position="126"/>
        <end position="137"/>
    </location>
</feature>
<feature type="region of interest" description="Disordered" evidence="2">
    <location>
        <begin position="112"/>
        <end position="139"/>
    </location>
</feature>
<comment type="subunit">
    <text evidence="1">Component of the TIM23 complex.</text>
</comment>
<accession>Q22N55</accession>
<feature type="domain" description="FCP1 homology" evidence="3">
    <location>
        <begin position="270"/>
        <end position="437"/>
    </location>
</feature>
<evidence type="ECO:0000259" key="3">
    <source>
        <dbReference type="PROSITE" id="PS50969"/>
    </source>
</evidence>
<keyword evidence="1" id="KW-0472">Membrane</keyword>
<comment type="function">
    <text evidence="1">Essential component of the TIM23 complex, a complex that mediates the translocation of transit peptide-containing proteins across the mitochondrial inner membrane.</text>
</comment>
<feature type="compositionally biased region" description="Polar residues" evidence="2">
    <location>
        <begin position="74"/>
        <end position="89"/>
    </location>
</feature>
<dbReference type="HOGENOM" id="CLU_575565_0_0_1"/>
<protein>
    <recommendedName>
        <fullName evidence="1">Mitochondrial import inner membrane translocase subunit TIM50</fullName>
    </recommendedName>
</protein>
<dbReference type="RefSeq" id="XP_001007175.2">
    <property type="nucleotide sequence ID" value="XM_001007175.2"/>
</dbReference>
<name>Q22N55_TETTS</name>
<keyword evidence="5" id="KW-1185">Reference proteome</keyword>
<dbReference type="InParanoid" id="Q22N55"/>
<dbReference type="AlphaFoldDB" id="Q22N55"/>
<keyword evidence="1" id="KW-0496">Mitochondrion</keyword>
<keyword evidence="1" id="KW-0653">Protein transport</keyword>
<evidence type="ECO:0000313" key="5">
    <source>
        <dbReference type="Proteomes" id="UP000009168"/>
    </source>
</evidence>
<feature type="transmembrane region" description="Helical" evidence="1">
    <location>
        <begin position="212"/>
        <end position="232"/>
    </location>
</feature>
<keyword evidence="1" id="KW-0813">Transport</keyword>
<feature type="compositionally biased region" description="Low complexity" evidence="2">
    <location>
        <begin position="26"/>
        <end position="48"/>
    </location>
</feature>
<keyword evidence="1" id="KW-0812">Transmembrane</keyword>
<dbReference type="OrthoDB" id="286072at2759"/>
<organism evidence="4 5">
    <name type="scientific">Tetrahymena thermophila (strain SB210)</name>
    <dbReference type="NCBI Taxonomy" id="312017"/>
    <lineage>
        <taxon>Eukaryota</taxon>
        <taxon>Sar</taxon>
        <taxon>Alveolata</taxon>
        <taxon>Ciliophora</taxon>
        <taxon>Intramacronucleata</taxon>
        <taxon>Oligohymenophorea</taxon>
        <taxon>Hymenostomatida</taxon>
        <taxon>Tetrahymenina</taxon>
        <taxon>Tetrahymenidae</taxon>
        <taxon>Tetrahymena</taxon>
    </lineage>
</organism>
<proteinExistence type="inferred from homology"/>
<feature type="compositionally biased region" description="Basic and acidic residues" evidence="2">
    <location>
        <begin position="54"/>
        <end position="69"/>
    </location>
</feature>
<dbReference type="PANTHER" id="PTHR12210">
    <property type="entry name" value="DULLARD PROTEIN PHOSPHATASE"/>
    <property type="match status" value="1"/>
</dbReference>
<dbReference type="EMBL" id="GG662857">
    <property type="protein sequence ID" value="EAR86930.2"/>
    <property type="molecule type" value="Genomic_DNA"/>
</dbReference>
<dbReference type="Proteomes" id="UP000009168">
    <property type="component" value="Unassembled WGS sequence"/>
</dbReference>
<dbReference type="PROSITE" id="PS50969">
    <property type="entry name" value="FCP1"/>
    <property type="match status" value="1"/>
</dbReference>
<dbReference type="STRING" id="312017.Q22N55"/>
<dbReference type="InterPro" id="IPR050365">
    <property type="entry name" value="TIM50"/>
</dbReference>
<feature type="transmembrane region" description="Helical" evidence="1">
    <location>
        <begin position="175"/>
        <end position="206"/>
    </location>
</feature>
<feature type="region of interest" description="Disordered" evidence="2">
    <location>
        <begin position="1"/>
        <end position="89"/>
    </location>
</feature>
<dbReference type="CDD" id="cd07521">
    <property type="entry name" value="HAD_FCP1-like"/>
    <property type="match status" value="1"/>
</dbReference>
<gene>
    <name evidence="4" type="ORF">TTHERM_00214790</name>
</gene>
<comment type="similarity">
    <text evidence="1">Belongs to the TIM50 family.</text>
</comment>
<dbReference type="Gene3D" id="3.40.50.1000">
    <property type="entry name" value="HAD superfamily/HAD-like"/>
    <property type="match status" value="1"/>
</dbReference>
<dbReference type="Pfam" id="PF03031">
    <property type="entry name" value="NIF"/>
    <property type="match status" value="1"/>
</dbReference>
<reference evidence="5" key="1">
    <citation type="journal article" date="2006" name="PLoS Biol.">
        <title>Macronuclear genome sequence of the ciliate Tetrahymena thermophila, a model eukaryote.</title>
        <authorList>
            <person name="Eisen J.A."/>
            <person name="Coyne R.S."/>
            <person name="Wu M."/>
            <person name="Wu D."/>
            <person name="Thiagarajan M."/>
            <person name="Wortman J.R."/>
            <person name="Badger J.H."/>
            <person name="Ren Q."/>
            <person name="Amedeo P."/>
            <person name="Jones K.M."/>
            <person name="Tallon L.J."/>
            <person name="Delcher A.L."/>
            <person name="Salzberg S.L."/>
            <person name="Silva J.C."/>
            <person name="Haas B.J."/>
            <person name="Majoros W.H."/>
            <person name="Farzad M."/>
            <person name="Carlton J.M."/>
            <person name="Smith R.K. Jr."/>
            <person name="Garg J."/>
            <person name="Pearlman R.E."/>
            <person name="Karrer K.M."/>
            <person name="Sun L."/>
            <person name="Manning G."/>
            <person name="Elde N.C."/>
            <person name="Turkewitz A.P."/>
            <person name="Asai D.J."/>
            <person name="Wilkes D.E."/>
            <person name="Wang Y."/>
            <person name="Cai H."/>
            <person name="Collins K."/>
            <person name="Stewart B.A."/>
            <person name="Lee S.R."/>
            <person name="Wilamowska K."/>
            <person name="Weinberg Z."/>
            <person name="Ruzzo W.L."/>
            <person name="Wloga D."/>
            <person name="Gaertig J."/>
            <person name="Frankel J."/>
            <person name="Tsao C.-C."/>
            <person name="Gorovsky M.A."/>
            <person name="Keeling P.J."/>
            <person name="Waller R.F."/>
            <person name="Patron N.J."/>
            <person name="Cherry J.M."/>
            <person name="Stover N.A."/>
            <person name="Krieger C.J."/>
            <person name="del Toro C."/>
            <person name="Ryder H.F."/>
            <person name="Williamson S.C."/>
            <person name="Barbeau R.A."/>
            <person name="Hamilton E.P."/>
            <person name="Orias E."/>
        </authorList>
    </citation>
    <scope>NUCLEOTIDE SEQUENCE [LARGE SCALE GENOMIC DNA]</scope>
    <source>
        <strain evidence="5">SB210</strain>
    </source>
</reference>
<dbReference type="GO" id="GO:0005744">
    <property type="term" value="C:TIM23 mitochondrial import inner membrane translocase complex"/>
    <property type="evidence" value="ECO:0007669"/>
    <property type="project" value="UniProtKB-UniRule"/>
</dbReference>
<evidence type="ECO:0000256" key="2">
    <source>
        <dbReference type="SAM" id="MobiDB-lite"/>
    </source>
</evidence>
<dbReference type="InterPro" id="IPR023214">
    <property type="entry name" value="HAD_sf"/>
</dbReference>
<dbReference type="SUPFAM" id="SSF56784">
    <property type="entry name" value="HAD-like"/>
    <property type="match status" value="1"/>
</dbReference>
<keyword evidence="1" id="KW-0809">Transit peptide</keyword>
<sequence>MGNKRKNRNSIQSNTDLSKVEEPEENVPVKNIKKSSSYSGSRNSNPFSIVPDNFSDKNDSDNSSDKDQFEELESISQFNGGVSQRKSSYGKQSSVSAVSYSTDFNNNSEIQSEFSKNDQSEAGQNKKLKKKGSKKKEKTLQMYDERYEPTKLPSRDDVNEIMVHLKMASQKSWQVFLGFIQWIAVKLLALVVLIIQVVLLIVGFIWKVITTVFYHTMRIIFSVFPILNSILLKKHDKKDPFKRSQNNINMKRIINQEREDQLNSLQSNPSMKKRFTLALDLDETLVYTQPYKQKLKEKVNEQDNPDIVQVIHPSQQSVQFFTLKKRPGLDIFLLEMSKIFNLVIYSSAQKQYVDAIVDKIDTNKLIVKRLYRDQCFKYPGLYIKDIQQVGSIESSIILDNSQEAVQLDFNNSLIIPSFRGDESDQHLYTYSKILQYAAECSKQKNTNISDQLQLIKQDL</sequence>
<dbReference type="GO" id="GO:0015031">
    <property type="term" value="P:protein transport"/>
    <property type="evidence" value="ECO:0007669"/>
    <property type="project" value="UniProtKB-KW"/>
</dbReference>
<dbReference type="SMART" id="SM00577">
    <property type="entry name" value="CPDc"/>
    <property type="match status" value="1"/>
</dbReference>
<evidence type="ECO:0000256" key="1">
    <source>
        <dbReference type="RuleBase" id="RU365079"/>
    </source>
</evidence>
<evidence type="ECO:0000313" key="4">
    <source>
        <dbReference type="EMBL" id="EAR86930.2"/>
    </source>
</evidence>
<comment type="caution">
    <text evidence="1">Lacks conserved residue(s) required for the propagation of feature annotation.</text>
</comment>
<dbReference type="InterPro" id="IPR036412">
    <property type="entry name" value="HAD-like_sf"/>
</dbReference>
<dbReference type="KEGG" id="tet:TTHERM_00214790"/>
<dbReference type="eggNOG" id="KOG1605">
    <property type="taxonomic scope" value="Eukaryota"/>
</dbReference>